<accession>A0A222FG27</accession>
<dbReference type="AlphaFoldDB" id="A0A222FG27"/>
<evidence type="ECO:0000313" key="2">
    <source>
        <dbReference type="EMBL" id="ASP37948.1"/>
    </source>
</evidence>
<feature type="transmembrane region" description="Helical" evidence="1">
    <location>
        <begin position="6"/>
        <end position="22"/>
    </location>
</feature>
<dbReference type="KEGG" id="bsan:CHH28_04310"/>
<keyword evidence="1" id="KW-0472">Membrane</keyword>
<proteinExistence type="predicted"/>
<evidence type="ECO:0000313" key="3">
    <source>
        <dbReference type="Proteomes" id="UP000202440"/>
    </source>
</evidence>
<organism evidence="2 3">
    <name type="scientific">Bacterioplanes sanyensis</name>
    <dbReference type="NCBI Taxonomy" id="1249553"/>
    <lineage>
        <taxon>Bacteria</taxon>
        <taxon>Pseudomonadati</taxon>
        <taxon>Pseudomonadota</taxon>
        <taxon>Gammaproteobacteria</taxon>
        <taxon>Oceanospirillales</taxon>
        <taxon>Oceanospirillaceae</taxon>
        <taxon>Bacterioplanes</taxon>
    </lineage>
</organism>
<keyword evidence="1" id="KW-1133">Transmembrane helix</keyword>
<name>A0A222FG27_9GAMM</name>
<dbReference type="EMBL" id="CP022530">
    <property type="protein sequence ID" value="ASP37948.1"/>
    <property type="molecule type" value="Genomic_DNA"/>
</dbReference>
<dbReference type="Proteomes" id="UP000202440">
    <property type="component" value="Chromosome"/>
</dbReference>
<protein>
    <submittedName>
        <fullName evidence="2">Uncharacterized protein</fullName>
    </submittedName>
</protein>
<dbReference type="RefSeq" id="WP_094059149.1">
    <property type="nucleotide sequence ID" value="NZ_CP022530.1"/>
</dbReference>
<feature type="transmembrane region" description="Helical" evidence="1">
    <location>
        <begin position="34"/>
        <end position="55"/>
    </location>
</feature>
<reference evidence="2 3" key="1">
    <citation type="submission" date="2017-07" db="EMBL/GenBank/DDBJ databases">
        <title>Annotated genome sequence of Bacterioplanes sanyensis isolated from Red Sea.</title>
        <authorList>
            <person name="Rehman Z.U."/>
        </authorList>
    </citation>
    <scope>NUCLEOTIDE SEQUENCE [LARGE SCALE GENOMIC DNA]</scope>
    <source>
        <strain evidence="2 3">NV9</strain>
    </source>
</reference>
<keyword evidence="3" id="KW-1185">Reference proteome</keyword>
<feature type="transmembrane region" description="Helical" evidence="1">
    <location>
        <begin position="61"/>
        <end position="81"/>
    </location>
</feature>
<gene>
    <name evidence="2" type="ORF">CHH28_04310</name>
</gene>
<evidence type="ECO:0000256" key="1">
    <source>
        <dbReference type="SAM" id="Phobius"/>
    </source>
</evidence>
<sequence>MLINTHLLLTLATSAAVLLFYLSHRNQVVLHTPLSRSVFNASVLLLLVLFGIAASQGISTSIYWCSQLMMQAFLLPALLYLAKRSQARLTGVGSEQHD</sequence>
<keyword evidence="1" id="KW-0812">Transmembrane</keyword>